<gene>
    <name evidence="1" type="ORF">THIOM_002722</name>
</gene>
<evidence type="ECO:0000313" key="1">
    <source>
        <dbReference type="EMBL" id="OAD21505.1"/>
    </source>
</evidence>
<comment type="caution">
    <text evidence="1">The sequence shown here is derived from an EMBL/GenBank/DDBJ whole genome shotgun (WGS) entry which is preliminary data.</text>
</comment>
<sequence length="56" mass="6394">TLEIEWKHLDKEGNTCILCLDTGEELNQLIGNLANECRLCGWDIKFKETKLSEVDA</sequence>
<name>A0A176S0J2_9GAMM</name>
<feature type="non-terminal residue" evidence="1">
    <location>
        <position position="1"/>
    </location>
</feature>
<proteinExistence type="predicted"/>
<dbReference type="AlphaFoldDB" id="A0A176S0J2"/>
<evidence type="ECO:0000313" key="2">
    <source>
        <dbReference type="Proteomes" id="UP000076962"/>
    </source>
</evidence>
<dbReference type="InterPro" id="IPR021219">
    <property type="entry name" value="DUF2703"/>
</dbReference>
<organism evidence="1 2">
    <name type="scientific">Candidatus Thiomargarita nelsonii</name>
    <dbReference type="NCBI Taxonomy" id="1003181"/>
    <lineage>
        <taxon>Bacteria</taxon>
        <taxon>Pseudomonadati</taxon>
        <taxon>Pseudomonadota</taxon>
        <taxon>Gammaproteobacteria</taxon>
        <taxon>Thiotrichales</taxon>
        <taxon>Thiotrichaceae</taxon>
        <taxon>Thiomargarita</taxon>
    </lineage>
</organism>
<dbReference type="Proteomes" id="UP000076962">
    <property type="component" value="Unassembled WGS sequence"/>
</dbReference>
<dbReference type="EMBL" id="LUTY01001587">
    <property type="protein sequence ID" value="OAD21505.1"/>
    <property type="molecule type" value="Genomic_DNA"/>
</dbReference>
<reference evidence="1 2" key="1">
    <citation type="submission" date="2016-05" db="EMBL/GenBank/DDBJ databases">
        <title>Single-cell genome of chain-forming Candidatus Thiomargarita nelsonii and comparison to other large sulfur-oxidizing bacteria.</title>
        <authorList>
            <person name="Winkel M."/>
            <person name="Salman V."/>
            <person name="Woyke T."/>
            <person name="Schulz-Vogt H."/>
            <person name="Richter M."/>
            <person name="Flood B."/>
            <person name="Bailey J."/>
            <person name="Amann R."/>
            <person name="Mussmann M."/>
        </authorList>
    </citation>
    <scope>NUCLEOTIDE SEQUENCE [LARGE SCALE GENOMIC DNA]</scope>
    <source>
        <strain evidence="1 2">THI036</strain>
    </source>
</reference>
<dbReference type="Pfam" id="PF10865">
    <property type="entry name" value="DUF2703"/>
    <property type="match status" value="1"/>
</dbReference>
<accession>A0A176S0J2</accession>
<keyword evidence="2" id="KW-1185">Reference proteome</keyword>
<protein>
    <submittedName>
        <fullName evidence="1">Uncharacterized protein</fullName>
    </submittedName>
</protein>